<name>M6GYX4_LEPIR</name>
<evidence type="ECO:0000313" key="2">
    <source>
        <dbReference type="Proteomes" id="UP000012128"/>
    </source>
</evidence>
<reference evidence="1 2" key="1">
    <citation type="submission" date="2013-01" db="EMBL/GenBank/DDBJ databases">
        <authorList>
            <person name="Harkins D.M."/>
            <person name="Durkin A.S."/>
            <person name="Brinkac L.M."/>
            <person name="Haft D.H."/>
            <person name="Selengut J.D."/>
            <person name="Sanka R."/>
            <person name="DePew J."/>
            <person name="Purushe J."/>
            <person name="Hospenthal D.R."/>
            <person name="Murray C.K."/>
            <person name="Pimentel G."/>
            <person name="Wasfy M."/>
            <person name="Parker T."/>
            <person name="Miller R.S."/>
            <person name="Vinetz J.M."/>
            <person name="Sutton G.G."/>
            <person name="Nierman W.C."/>
            <person name="Fouts D.E."/>
        </authorList>
    </citation>
    <scope>NUCLEOTIDE SEQUENCE [LARGE SCALE GENOMIC DNA]</scope>
    <source>
        <strain evidence="1 2">2006001854</strain>
    </source>
</reference>
<evidence type="ECO:0000313" key="1">
    <source>
        <dbReference type="EMBL" id="EMM84101.1"/>
    </source>
</evidence>
<sequence length="49" mass="5727">MILSKDQKKDILSILFMNRLPRIPSFMNLKKKIILKSFSIIKGEIIIIP</sequence>
<gene>
    <name evidence="1" type="ORF">LEP1GSC037_2927</name>
</gene>
<comment type="caution">
    <text evidence="1">The sequence shown here is derived from an EMBL/GenBank/DDBJ whole genome shotgun (WGS) entry which is preliminary data.</text>
</comment>
<organism evidence="1 2">
    <name type="scientific">Leptospira interrogans str. 2006001854</name>
    <dbReference type="NCBI Taxonomy" id="1001590"/>
    <lineage>
        <taxon>Bacteria</taxon>
        <taxon>Pseudomonadati</taxon>
        <taxon>Spirochaetota</taxon>
        <taxon>Spirochaetia</taxon>
        <taxon>Leptospirales</taxon>
        <taxon>Leptospiraceae</taxon>
        <taxon>Leptospira</taxon>
    </lineage>
</organism>
<dbReference type="Proteomes" id="UP000012128">
    <property type="component" value="Unassembled WGS sequence"/>
</dbReference>
<protein>
    <submittedName>
        <fullName evidence="1">Uncharacterized protein</fullName>
    </submittedName>
</protein>
<proteinExistence type="predicted"/>
<dbReference type="AlphaFoldDB" id="M6GYX4"/>
<accession>M6GYX4</accession>
<dbReference type="EMBL" id="AFLW02000031">
    <property type="protein sequence ID" value="EMM84101.1"/>
    <property type="molecule type" value="Genomic_DNA"/>
</dbReference>